<dbReference type="EMBL" id="AEYY01000017">
    <property type="protein sequence ID" value="EHC03393.1"/>
    <property type="molecule type" value="Genomic_DNA"/>
</dbReference>
<evidence type="ECO:0000313" key="2">
    <source>
        <dbReference type="Proteomes" id="UP000004014"/>
    </source>
</evidence>
<reference evidence="1 2" key="1">
    <citation type="submission" date="2011-03" db="EMBL/GenBank/DDBJ databases">
        <title>Deep-sequencing identification of multiple resistance mechanism for the high antibiotic-resistance strain Streptococcus suis R61.</title>
        <authorList>
            <person name="Hu P."/>
            <person name="Yang M."/>
            <person name="Jin M."/>
            <person name="Xiao J."/>
        </authorList>
    </citation>
    <scope>NUCLEOTIDE SEQUENCE [LARGE SCALE GENOMIC DNA]</scope>
    <source>
        <strain evidence="1 2">R61</strain>
    </source>
</reference>
<dbReference type="RefSeq" id="WP_002940570.1">
    <property type="nucleotide sequence ID" value="NZ_AEYY01000017.1"/>
</dbReference>
<evidence type="ECO:0000313" key="1">
    <source>
        <dbReference type="EMBL" id="EHC03393.1"/>
    </source>
</evidence>
<proteinExistence type="predicted"/>
<name>A0AA87K5B3_STRSU</name>
<comment type="caution">
    <text evidence="1">The sequence shown here is derived from an EMBL/GenBank/DDBJ whole genome shotgun (WGS) entry which is preliminary data.</text>
</comment>
<sequence>MSHLPQAFNQSQISASATFSPYKMKVARNLSQDMAVVQANELLAQDILNKVASLSELESQILAHNPQAQQRTDFIIKAFTYVSARRFK</sequence>
<accession>A0AA87K5B3</accession>
<gene>
    <name evidence="1" type="ORF">SSUR61_0645</name>
</gene>
<protein>
    <submittedName>
        <fullName evidence="1">Uncharacterized protein</fullName>
    </submittedName>
</protein>
<dbReference type="AlphaFoldDB" id="A0AA87K5B3"/>
<dbReference type="Proteomes" id="UP000004014">
    <property type="component" value="Unassembled WGS sequence"/>
</dbReference>
<organism evidence="1 2">
    <name type="scientific">Streptococcus suis R61</name>
    <dbReference type="NCBI Taxonomy" id="996306"/>
    <lineage>
        <taxon>Bacteria</taxon>
        <taxon>Bacillati</taxon>
        <taxon>Bacillota</taxon>
        <taxon>Bacilli</taxon>
        <taxon>Lactobacillales</taxon>
        <taxon>Streptococcaceae</taxon>
        <taxon>Streptococcus</taxon>
    </lineage>
</organism>